<comment type="caution">
    <text evidence="5">The sequence shown here is derived from an EMBL/GenBank/DDBJ whole genome shotgun (WGS) entry which is preliminary data.</text>
</comment>
<feature type="domain" description="Glycoside hydrolase family 3 N-terminal" evidence="4">
    <location>
        <begin position="35"/>
        <end position="325"/>
    </location>
</feature>
<protein>
    <submittedName>
        <fullName evidence="5">Sugar hydrolase</fullName>
    </submittedName>
</protein>
<keyword evidence="3" id="KW-0326">Glycosidase</keyword>
<keyword evidence="6" id="KW-1185">Reference proteome</keyword>
<reference evidence="5 6" key="1">
    <citation type="submission" date="2021-01" db="EMBL/GenBank/DDBJ databases">
        <title>Whole genome shotgun sequence of Actinoplanes humidus NBRC 14915.</title>
        <authorList>
            <person name="Komaki H."/>
            <person name="Tamura T."/>
        </authorList>
    </citation>
    <scope>NUCLEOTIDE SEQUENCE [LARGE SCALE GENOMIC DNA]</scope>
    <source>
        <strain evidence="5 6">NBRC 14915</strain>
    </source>
</reference>
<dbReference type="InterPro" id="IPR017853">
    <property type="entry name" value="GH"/>
</dbReference>
<name>A0ABQ3ZXK3_9ACTN</name>
<keyword evidence="2 5" id="KW-0378">Hydrolase</keyword>
<dbReference type="PANTHER" id="PTHR30480">
    <property type="entry name" value="BETA-HEXOSAMINIDASE-RELATED"/>
    <property type="match status" value="1"/>
</dbReference>
<dbReference type="InterPro" id="IPR050226">
    <property type="entry name" value="NagZ_Beta-hexosaminidase"/>
</dbReference>
<dbReference type="EMBL" id="BOMN01000086">
    <property type="protein sequence ID" value="GIE22927.1"/>
    <property type="molecule type" value="Genomic_DNA"/>
</dbReference>
<accession>A0ABQ3ZXK3</accession>
<dbReference type="SUPFAM" id="SSF51445">
    <property type="entry name" value="(Trans)glycosidases"/>
    <property type="match status" value="1"/>
</dbReference>
<dbReference type="InterPro" id="IPR036962">
    <property type="entry name" value="Glyco_hydro_3_N_sf"/>
</dbReference>
<evidence type="ECO:0000313" key="6">
    <source>
        <dbReference type="Proteomes" id="UP000603200"/>
    </source>
</evidence>
<evidence type="ECO:0000256" key="2">
    <source>
        <dbReference type="ARBA" id="ARBA00022801"/>
    </source>
</evidence>
<dbReference type="GO" id="GO:0016787">
    <property type="term" value="F:hydrolase activity"/>
    <property type="evidence" value="ECO:0007669"/>
    <property type="project" value="UniProtKB-KW"/>
</dbReference>
<evidence type="ECO:0000256" key="3">
    <source>
        <dbReference type="ARBA" id="ARBA00023295"/>
    </source>
</evidence>
<dbReference type="InterPro" id="IPR001764">
    <property type="entry name" value="Glyco_hydro_3_N"/>
</dbReference>
<proteinExistence type="inferred from homology"/>
<dbReference type="Gene3D" id="3.20.20.300">
    <property type="entry name" value="Glycoside hydrolase, family 3, N-terminal domain"/>
    <property type="match status" value="1"/>
</dbReference>
<dbReference type="RefSeq" id="WP_203839987.1">
    <property type="nucleotide sequence ID" value="NZ_BAAATV010000011.1"/>
</dbReference>
<gene>
    <name evidence="5" type="ORF">Ahu01nite_060290</name>
</gene>
<dbReference type="PANTHER" id="PTHR30480:SF16">
    <property type="entry name" value="GLYCOSIDE HYDROLASE FAMILY 3 DOMAIN PROTEIN"/>
    <property type="match status" value="1"/>
</dbReference>
<evidence type="ECO:0000256" key="1">
    <source>
        <dbReference type="ARBA" id="ARBA00005336"/>
    </source>
</evidence>
<evidence type="ECO:0000313" key="5">
    <source>
        <dbReference type="EMBL" id="GIE22927.1"/>
    </source>
</evidence>
<organism evidence="5 6">
    <name type="scientific">Winogradskya humida</name>
    <dbReference type="NCBI Taxonomy" id="113566"/>
    <lineage>
        <taxon>Bacteria</taxon>
        <taxon>Bacillati</taxon>
        <taxon>Actinomycetota</taxon>
        <taxon>Actinomycetes</taxon>
        <taxon>Micromonosporales</taxon>
        <taxon>Micromonosporaceae</taxon>
        <taxon>Winogradskya</taxon>
    </lineage>
</organism>
<evidence type="ECO:0000259" key="4">
    <source>
        <dbReference type="Pfam" id="PF00933"/>
    </source>
</evidence>
<dbReference type="Proteomes" id="UP000603200">
    <property type="component" value="Unassembled WGS sequence"/>
</dbReference>
<comment type="similarity">
    <text evidence="1">Belongs to the glycosyl hydrolase 3 family.</text>
</comment>
<sequence length="479" mass="49379">MPIDPGLQRLALGTILAAFVGKNVPEWLLRSLADGLAGVTLFGTNIESPAQVADLTTQLRSVRRDALIATDEEGGDVTRLAHRTGSAYPGNAALGVVDDVLLTRTAYTSIGSELAACGITLNFAPVADVNTTDDNPVIGTRSFGSDPALVARHTAAAVTGLQSAGVLACTKHFPGHGATRTDSHLDLPVVDAPLAVLRERDLPPFAAAIAAGTAAIMTAHLRIPALTGAGPATFSRAVLQDLLRHEYAFSGAIITDALEMRGAAGAVGGPGPAAVLALAAGADLLCLGAHVTPALVTTVVTDIVTAVGDGRLPRTRLEDAAARTAALTPAARTAMLAPAADIGWEVARRALRIEGSVADFGDVLVIKLHTGSTIVEGRVPWGLGVPALSIAAASTSADELIARAGSRPIVIIGRRLHRTEENRYLIESLTRRHTGVVVEMGWPSDWRPTGARAFLTTYGAGEVNGRAAAAALGLLHPRN</sequence>
<dbReference type="Pfam" id="PF00933">
    <property type="entry name" value="Glyco_hydro_3"/>
    <property type="match status" value="1"/>
</dbReference>